<evidence type="ECO:0000313" key="4">
    <source>
        <dbReference type="Proteomes" id="UP000091979"/>
    </source>
</evidence>
<feature type="domain" description="Amidohydrolase-related" evidence="2">
    <location>
        <begin position="69"/>
        <end position="388"/>
    </location>
</feature>
<dbReference type="Proteomes" id="UP000091979">
    <property type="component" value="Unassembled WGS sequence"/>
</dbReference>
<dbReference type="STRING" id="1560234.SP90_09795"/>
<dbReference type="Pfam" id="PF01979">
    <property type="entry name" value="Amidohydro_1"/>
    <property type="match status" value="1"/>
</dbReference>
<proteinExistence type="predicted"/>
<dbReference type="PATRIC" id="fig|1560234.3.peg.792"/>
<evidence type="ECO:0000256" key="1">
    <source>
        <dbReference type="ARBA" id="ARBA00022801"/>
    </source>
</evidence>
<dbReference type="GO" id="GO:0016787">
    <property type="term" value="F:hydrolase activity"/>
    <property type="evidence" value="ECO:0007669"/>
    <property type="project" value="UniProtKB-KW"/>
</dbReference>
<dbReference type="PANTHER" id="PTHR43794">
    <property type="entry name" value="AMINOHYDROLASE SSNA-RELATED"/>
    <property type="match status" value="1"/>
</dbReference>
<protein>
    <recommendedName>
        <fullName evidence="2">Amidohydrolase-related domain-containing protein</fullName>
    </recommendedName>
</protein>
<dbReference type="EMBL" id="JXMS01000015">
    <property type="protein sequence ID" value="OBQ51494.1"/>
    <property type="molecule type" value="Genomic_DNA"/>
</dbReference>
<evidence type="ECO:0000313" key="3">
    <source>
        <dbReference type="EMBL" id="OBQ51494.1"/>
    </source>
</evidence>
<sequence length="397" mass="43152">MLNAIRASRILTMEGHNTSPRTDSGYYSFPDVIEDGVIVHNSSTIVDVLSFKAFSKAYSIKAEDLGDVTLTPGLINCHNHLELSHLKGKATFGKGFESWIESALPLMAAPVDAQSLSAAVSEMKESGTAHIADVNGRAPEAVYDAVTTADLSCHIQFEVFGYDFPNISDGTLCADDLFPSSAAALPLEAKKRWMTLSGHALYSTSPDALVIAKQWCRSNERYFSIHLAEHPGEEELLTTGTGRFREQLSRRVLPKDFTPPAMRAVPYAHHLGLLDETTLAVHCVHCTQDDISILQQTGTSVCLCPRSNELIGVGTAPIRNFLEAGLQLTIGTDSLASNHDLNLWNEARVLRDSFDIPAGALLRMLTVAGAKALGITNELGTLSKGKRFHYAILPEDF</sequence>
<dbReference type="RefSeq" id="WP_066855163.1">
    <property type="nucleotide sequence ID" value="NZ_JXMS01000015.1"/>
</dbReference>
<dbReference type="Gene3D" id="3.20.20.140">
    <property type="entry name" value="Metal-dependent hydrolases"/>
    <property type="match status" value="1"/>
</dbReference>
<gene>
    <name evidence="3" type="ORF">SP90_09795</name>
</gene>
<dbReference type="InterPro" id="IPR032466">
    <property type="entry name" value="Metal_Hydrolase"/>
</dbReference>
<comment type="caution">
    <text evidence="3">The sequence shown here is derived from an EMBL/GenBank/DDBJ whole genome shotgun (WGS) entry which is preliminary data.</text>
</comment>
<evidence type="ECO:0000259" key="2">
    <source>
        <dbReference type="Pfam" id="PF01979"/>
    </source>
</evidence>
<keyword evidence="1" id="KW-0378">Hydrolase</keyword>
<dbReference type="InterPro" id="IPR006680">
    <property type="entry name" value="Amidohydro-rel"/>
</dbReference>
<keyword evidence="4" id="KW-1185">Reference proteome</keyword>
<dbReference type="InterPro" id="IPR050287">
    <property type="entry name" value="MTA/SAH_deaminase"/>
</dbReference>
<accession>A0A1B7XC62</accession>
<dbReference type="OrthoDB" id="9807210at2"/>
<dbReference type="AlphaFoldDB" id="A0A1B7XC62"/>
<reference evidence="3 4" key="1">
    <citation type="submission" date="2015-01" db="EMBL/GenBank/DDBJ databases">
        <title>Desulfovibrio sp. JC271 draft genome sequence.</title>
        <authorList>
            <person name="Shivani Y."/>
            <person name="Subhash Y."/>
            <person name="Sasikala C."/>
            <person name="Ramana C.V."/>
        </authorList>
    </citation>
    <scope>NUCLEOTIDE SEQUENCE [LARGE SCALE GENOMIC DNA]</scope>
    <source>
        <strain evidence="3 4">JC271</strain>
    </source>
</reference>
<dbReference type="PANTHER" id="PTHR43794:SF11">
    <property type="entry name" value="AMIDOHYDROLASE-RELATED DOMAIN-CONTAINING PROTEIN"/>
    <property type="match status" value="1"/>
</dbReference>
<name>A0A1B7XC62_9BACT</name>
<dbReference type="SUPFAM" id="SSF51556">
    <property type="entry name" value="Metallo-dependent hydrolases"/>
    <property type="match status" value="1"/>
</dbReference>
<organism evidence="3 4">
    <name type="scientific">Halodesulfovibrio spirochaetisodalis</name>
    <dbReference type="NCBI Taxonomy" id="1560234"/>
    <lineage>
        <taxon>Bacteria</taxon>
        <taxon>Pseudomonadati</taxon>
        <taxon>Thermodesulfobacteriota</taxon>
        <taxon>Desulfovibrionia</taxon>
        <taxon>Desulfovibrionales</taxon>
        <taxon>Desulfovibrionaceae</taxon>
        <taxon>Halodesulfovibrio</taxon>
    </lineage>
</organism>